<dbReference type="PANTHER" id="PTHR47704:SF1">
    <property type="entry name" value="POTASSIUM TRANSPORTER KIMA"/>
    <property type="match status" value="1"/>
</dbReference>
<reference evidence="7" key="1">
    <citation type="journal article" date="2019" name="Int. J. Syst. Evol. Microbiol.">
        <title>The Global Catalogue of Microorganisms (GCM) 10K type strain sequencing project: providing services to taxonomists for standard genome sequencing and annotation.</title>
        <authorList>
            <consortium name="The Broad Institute Genomics Platform"/>
            <consortium name="The Broad Institute Genome Sequencing Center for Infectious Disease"/>
            <person name="Wu L."/>
            <person name="Ma J."/>
        </authorList>
    </citation>
    <scope>NUCLEOTIDE SEQUENCE [LARGE SCALE GENOMIC DNA]</scope>
    <source>
        <strain evidence="7">JCM 4816</strain>
    </source>
</reference>
<evidence type="ECO:0000313" key="7">
    <source>
        <dbReference type="Proteomes" id="UP001501455"/>
    </source>
</evidence>
<evidence type="ECO:0000313" key="6">
    <source>
        <dbReference type="EMBL" id="GAA3493986.1"/>
    </source>
</evidence>
<comment type="subcellular location">
    <subcellularLocation>
        <location evidence="1">Membrane</location>
        <topology evidence="1">Multi-pass membrane protein</topology>
    </subcellularLocation>
</comment>
<keyword evidence="4 5" id="KW-0472">Membrane</keyword>
<proteinExistence type="predicted"/>
<keyword evidence="3 5" id="KW-1133">Transmembrane helix</keyword>
<dbReference type="PANTHER" id="PTHR47704">
    <property type="entry name" value="POTASSIUM TRANSPORTER KIMA"/>
    <property type="match status" value="1"/>
</dbReference>
<evidence type="ECO:0000256" key="3">
    <source>
        <dbReference type="ARBA" id="ARBA00022989"/>
    </source>
</evidence>
<dbReference type="Pfam" id="PF13520">
    <property type="entry name" value="AA_permease_2"/>
    <property type="match status" value="1"/>
</dbReference>
<feature type="transmembrane region" description="Helical" evidence="5">
    <location>
        <begin position="121"/>
        <end position="143"/>
    </location>
</feature>
<evidence type="ECO:0000256" key="5">
    <source>
        <dbReference type="SAM" id="Phobius"/>
    </source>
</evidence>
<dbReference type="InterPro" id="IPR002293">
    <property type="entry name" value="AA/rel_permease1"/>
</dbReference>
<evidence type="ECO:0008006" key="8">
    <source>
        <dbReference type="Google" id="ProtNLM"/>
    </source>
</evidence>
<name>A0ABP6TFI4_9ACTN</name>
<gene>
    <name evidence="6" type="ORF">GCM10019016_010850</name>
</gene>
<organism evidence="6 7">
    <name type="scientific">Streptomyces prasinosporus</name>
    <dbReference type="NCBI Taxonomy" id="68256"/>
    <lineage>
        <taxon>Bacteria</taxon>
        <taxon>Bacillati</taxon>
        <taxon>Actinomycetota</taxon>
        <taxon>Actinomycetes</taxon>
        <taxon>Kitasatosporales</taxon>
        <taxon>Streptomycetaceae</taxon>
        <taxon>Streptomyces</taxon>
        <taxon>Streptomyces albogriseolus group</taxon>
    </lineage>
</organism>
<accession>A0ABP6TFI4</accession>
<comment type="caution">
    <text evidence="6">The sequence shown here is derived from an EMBL/GenBank/DDBJ whole genome shotgun (WGS) entry which is preliminary data.</text>
</comment>
<keyword evidence="7" id="KW-1185">Reference proteome</keyword>
<keyword evidence="2 5" id="KW-0812">Transmembrane</keyword>
<evidence type="ECO:0000256" key="4">
    <source>
        <dbReference type="ARBA" id="ARBA00023136"/>
    </source>
</evidence>
<dbReference type="InterPro" id="IPR053153">
    <property type="entry name" value="APC_K+_Transporter"/>
</dbReference>
<feature type="transmembrane region" description="Helical" evidence="5">
    <location>
        <begin position="13"/>
        <end position="31"/>
    </location>
</feature>
<dbReference type="Proteomes" id="UP001501455">
    <property type="component" value="Unassembled WGS sequence"/>
</dbReference>
<evidence type="ECO:0000256" key="2">
    <source>
        <dbReference type="ARBA" id="ARBA00022692"/>
    </source>
</evidence>
<feature type="transmembrane region" description="Helical" evidence="5">
    <location>
        <begin position="38"/>
        <end position="58"/>
    </location>
</feature>
<evidence type="ECO:0000256" key="1">
    <source>
        <dbReference type="ARBA" id="ARBA00004141"/>
    </source>
</evidence>
<dbReference type="EMBL" id="BAAAXF010000014">
    <property type="protein sequence ID" value="GAA3493986.1"/>
    <property type="molecule type" value="Genomic_DNA"/>
</dbReference>
<protein>
    <recommendedName>
        <fullName evidence="8">Integral membrane protein</fullName>
    </recommendedName>
</protein>
<sequence length="161" mass="16785">MTSAFPALYAYRLRLYLAVLVLITAVNLRGIVESAKAFIVPTIVFVGSILVLIALSLFRSEPVSRATVAGHSSVLAGNASAVGVLLLLRLSLRSCSALTGVEAIANAVPSLRVPRARRAEVALGAVLGVMLIGLSALISRFHLRTVGGVTVLAQLARPQSS</sequence>
<dbReference type="Gene3D" id="1.20.1740.10">
    <property type="entry name" value="Amino acid/polyamine transporter I"/>
    <property type="match status" value="1"/>
</dbReference>